<dbReference type="CDD" id="cd00838">
    <property type="entry name" value="MPP_superfamily"/>
    <property type="match status" value="1"/>
</dbReference>
<evidence type="ECO:0000313" key="4">
    <source>
        <dbReference type="Proteomes" id="UP001496627"/>
    </source>
</evidence>
<proteinExistence type="inferred from homology"/>
<dbReference type="InterPro" id="IPR011152">
    <property type="entry name" value="Pesterase_MJ0912"/>
</dbReference>
<dbReference type="EMBL" id="JBEAAL010000004">
    <property type="protein sequence ID" value="MEQ1405034.1"/>
    <property type="molecule type" value="Genomic_DNA"/>
</dbReference>
<evidence type="ECO:0000259" key="2">
    <source>
        <dbReference type="Pfam" id="PF12850"/>
    </source>
</evidence>
<dbReference type="SUPFAM" id="SSF56300">
    <property type="entry name" value="Metallo-dependent phosphatases"/>
    <property type="match status" value="1"/>
</dbReference>
<organism evidence="3 4">
    <name type="scientific">Neorhizobium phenanthreniclasticum</name>
    <dbReference type="NCBI Taxonomy" id="3157917"/>
    <lineage>
        <taxon>Bacteria</taxon>
        <taxon>Pseudomonadati</taxon>
        <taxon>Pseudomonadota</taxon>
        <taxon>Alphaproteobacteria</taxon>
        <taxon>Hyphomicrobiales</taxon>
        <taxon>Rhizobiaceae</taxon>
        <taxon>Rhizobium/Agrobacterium group</taxon>
        <taxon>Neorhizobium</taxon>
    </lineage>
</organism>
<dbReference type="InterPro" id="IPR024654">
    <property type="entry name" value="Calcineurin-like_PHP_lpxH"/>
</dbReference>
<dbReference type="Proteomes" id="UP001496627">
    <property type="component" value="Unassembled WGS sequence"/>
</dbReference>
<accession>A0ABV0M245</accession>
<keyword evidence="4" id="KW-1185">Reference proteome</keyword>
<sequence>MRFAAIADIHGNCAALQAVLEDIAGLGIRDIVNLGDCFSGPLEADRAGDLFLLLDMHAVQTVRGNHDRYLIETPADALASSDAHAHAQLAPRHLDWLRKLPFSTIYLDEIFLCHATPQDDNVYWLEQVSPAGHVFLKPLEEIEALADGIEQPLILCGHSHIPRAVQLSDGRLIVNPGSVGCPAYDDDKPFLHKVETGHAMASYAVLEKTPAGDWVPEFHNVPYDHMAMSRLAAENGRSDWAMALATGRV</sequence>
<dbReference type="Gene3D" id="3.60.21.10">
    <property type="match status" value="1"/>
</dbReference>
<protein>
    <submittedName>
        <fullName evidence="3">Metallophosphoesterase family protein</fullName>
    </submittedName>
</protein>
<dbReference type="Pfam" id="PF12850">
    <property type="entry name" value="Metallophos_2"/>
    <property type="match status" value="1"/>
</dbReference>
<gene>
    <name evidence="3" type="ORF">ABK249_08840</name>
</gene>
<dbReference type="PIRSF" id="PIRSF000883">
    <property type="entry name" value="Pesterase_MJ0912"/>
    <property type="match status" value="1"/>
</dbReference>
<feature type="domain" description="Calcineurin-like phosphoesterase" evidence="2">
    <location>
        <begin position="1"/>
        <end position="186"/>
    </location>
</feature>
<name>A0ABV0M245_9HYPH</name>
<dbReference type="RefSeq" id="WP_348862616.1">
    <property type="nucleotide sequence ID" value="NZ_JBEAAL010000004.1"/>
</dbReference>
<dbReference type="PANTHER" id="PTHR42850">
    <property type="entry name" value="METALLOPHOSPHOESTERASE"/>
    <property type="match status" value="1"/>
</dbReference>
<reference evidence="3 4" key="1">
    <citation type="submission" date="2024-05" db="EMBL/GenBank/DDBJ databases">
        <title>Neorhizobium sp. Rsf11, a plant growth promoting and heavy metal resistant PAH-degrader.</title>
        <authorList>
            <person name="Golubev S.N."/>
            <person name="Muratova A.Y."/>
            <person name="Markelova M.I."/>
        </authorList>
    </citation>
    <scope>NUCLEOTIDE SEQUENCE [LARGE SCALE GENOMIC DNA]</scope>
    <source>
        <strain evidence="3 4">Rsf11</strain>
    </source>
</reference>
<comment type="caution">
    <text evidence="3">The sequence shown here is derived from an EMBL/GenBank/DDBJ whole genome shotgun (WGS) entry which is preliminary data.</text>
</comment>
<dbReference type="InterPro" id="IPR029052">
    <property type="entry name" value="Metallo-depent_PP-like"/>
</dbReference>
<dbReference type="InterPro" id="IPR050126">
    <property type="entry name" value="Ap4A_hydrolase"/>
</dbReference>
<comment type="similarity">
    <text evidence="1">Belongs to the metallophosphoesterase superfamily. YfcE family.</text>
</comment>
<dbReference type="PANTHER" id="PTHR42850:SF2">
    <property type="entry name" value="BLL5683 PROTEIN"/>
    <property type="match status" value="1"/>
</dbReference>
<evidence type="ECO:0000313" key="3">
    <source>
        <dbReference type="EMBL" id="MEQ1405034.1"/>
    </source>
</evidence>
<evidence type="ECO:0000256" key="1">
    <source>
        <dbReference type="ARBA" id="ARBA00008950"/>
    </source>
</evidence>